<sequence>MGKRSRSSSSSSSSDSSEEEKDKKKSKKEKKKDKEKKKKKKDKKKKKEKKKDKKKGKEQEVPKVPLVLPRAGSAAEERERLLRISAVPVAVPGNTPEVNDAGRFQQAKARLDALRSAHQKPEKSVPYSVRKPNW</sequence>
<feature type="compositionally biased region" description="Basic residues" evidence="1">
    <location>
        <begin position="24"/>
        <end position="54"/>
    </location>
</feature>
<organism evidence="2 3">
    <name type="scientific">Symbiodinium natans</name>
    <dbReference type="NCBI Taxonomy" id="878477"/>
    <lineage>
        <taxon>Eukaryota</taxon>
        <taxon>Sar</taxon>
        <taxon>Alveolata</taxon>
        <taxon>Dinophyceae</taxon>
        <taxon>Suessiales</taxon>
        <taxon>Symbiodiniaceae</taxon>
        <taxon>Symbiodinium</taxon>
    </lineage>
</organism>
<feature type="region of interest" description="Disordered" evidence="1">
    <location>
        <begin position="114"/>
        <end position="134"/>
    </location>
</feature>
<proteinExistence type="predicted"/>
<dbReference type="AlphaFoldDB" id="A0A812RL32"/>
<accession>A0A812RL32</accession>
<keyword evidence="3" id="KW-1185">Reference proteome</keyword>
<evidence type="ECO:0000256" key="1">
    <source>
        <dbReference type="SAM" id="MobiDB-lite"/>
    </source>
</evidence>
<dbReference type="EMBL" id="CAJNDS010002347">
    <property type="protein sequence ID" value="CAE7443813.1"/>
    <property type="molecule type" value="Genomic_DNA"/>
</dbReference>
<gene>
    <name evidence="2" type="ORF">SNAT2548_LOCUS24140</name>
</gene>
<name>A0A812RL32_9DINO</name>
<dbReference type="Proteomes" id="UP000604046">
    <property type="component" value="Unassembled WGS sequence"/>
</dbReference>
<feature type="region of interest" description="Disordered" evidence="1">
    <location>
        <begin position="1"/>
        <end position="76"/>
    </location>
</feature>
<feature type="compositionally biased region" description="Basic and acidic residues" evidence="1">
    <location>
        <begin position="114"/>
        <end position="123"/>
    </location>
</feature>
<evidence type="ECO:0000313" key="3">
    <source>
        <dbReference type="Proteomes" id="UP000604046"/>
    </source>
</evidence>
<comment type="caution">
    <text evidence="2">The sequence shown here is derived from an EMBL/GenBank/DDBJ whole genome shotgun (WGS) entry which is preliminary data.</text>
</comment>
<reference evidence="2" key="1">
    <citation type="submission" date="2021-02" db="EMBL/GenBank/DDBJ databases">
        <authorList>
            <person name="Dougan E. K."/>
            <person name="Rhodes N."/>
            <person name="Thang M."/>
            <person name="Chan C."/>
        </authorList>
    </citation>
    <scope>NUCLEOTIDE SEQUENCE</scope>
</reference>
<protein>
    <submittedName>
        <fullName evidence="2">Uncharacterized protein</fullName>
    </submittedName>
</protein>
<evidence type="ECO:0000313" key="2">
    <source>
        <dbReference type="EMBL" id="CAE7443813.1"/>
    </source>
</evidence>